<evidence type="ECO:0000313" key="14">
    <source>
        <dbReference type="EMBL" id="KAK4198877.1"/>
    </source>
</evidence>
<evidence type="ECO:0000259" key="13">
    <source>
        <dbReference type="PROSITE" id="PS50222"/>
    </source>
</evidence>
<evidence type="ECO:0000256" key="6">
    <source>
        <dbReference type="ARBA" id="ARBA00022753"/>
    </source>
</evidence>
<evidence type="ECO:0000256" key="3">
    <source>
        <dbReference type="ARBA" id="ARBA00004413"/>
    </source>
</evidence>
<dbReference type="AlphaFoldDB" id="A0AAN7AUA1"/>
<dbReference type="InterPro" id="IPR002048">
    <property type="entry name" value="EF_hand_dom"/>
</dbReference>
<feature type="domain" description="EH" evidence="12">
    <location>
        <begin position="215"/>
        <end position="280"/>
    </location>
</feature>
<evidence type="ECO:0000256" key="1">
    <source>
        <dbReference type="ARBA" id="ARBA00004125"/>
    </source>
</evidence>
<evidence type="ECO:0000256" key="8">
    <source>
        <dbReference type="ARBA" id="ARBA00023054"/>
    </source>
</evidence>
<evidence type="ECO:0000256" key="9">
    <source>
        <dbReference type="ARBA" id="ARBA00023203"/>
    </source>
</evidence>
<evidence type="ECO:0000259" key="12">
    <source>
        <dbReference type="PROSITE" id="PS50031"/>
    </source>
</evidence>
<protein>
    <recommendedName>
        <fullName evidence="16">Calmodulin</fullName>
    </recommendedName>
</protein>
<dbReference type="GO" id="GO:0016197">
    <property type="term" value="P:endosomal transport"/>
    <property type="evidence" value="ECO:0007669"/>
    <property type="project" value="TreeGrafter"/>
</dbReference>
<dbReference type="GO" id="GO:0003779">
    <property type="term" value="F:actin binding"/>
    <property type="evidence" value="ECO:0007669"/>
    <property type="project" value="UniProtKB-KW"/>
</dbReference>
<dbReference type="GO" id="GO:0030479">
    <property type="term" value="C:actin cortical patch"/>
    <property type="evidence" value="ECO:0007669"/>
    <property type="project" value="UniProtKB-SubCell"/>
</dbReference>
<keyword evidence="15" id="KW-1185">Reference proteome</keyword>
<dbReference type="GO" id="GO:0010008">
    <property type="term" value="C:endosome membrane"/>
    <property type="evidence" value="ECO:0007669"/>
    <property type="project" value="UniProtKB-SubCell"/>
</dbReference>
<dbReference type="PROSITE" id="PS00018">
    <property type="entry name" value="EF_HAND_1"/>
    <property type="match status" value="1"/>
</dbReference>
<feature type="domain" description="EF-hand" evidence="13">
    <location>
        <begin position="389"/>
        <end position="424"/>
    </location>
</feature>
<keyword evidence="5" id="KW-0254">Endocytosis</keyword>
<dbReference type="CDD" id="cd00052">
    <property type="entry name" value="EH"/>
    <property type="match status" value="3"/>
</dbReference>
<evidence type="ECO:0000256" key="11">
    <source>
        <dbReference type="ARBA" id="ARBA00025194"/>
    </source>
</evidence>
<feature type="domain" description="EH" evidence="12">
    <location>
        <begin position="281"/>
        <end position="348"/>
    </location>
</feature>
<comment type="subunit">
    <text evidence="4">Component of the PAN1 actin cytoskeleton-regulatory complex.</text>
</comment>
<reference evidence="14" key="1">
    <citation type="journal article" date="2023" name="Mol. Phylogenet. Evol.">
        <title>Genome-scale phylogeny and comparative genomics of the fungal order Sordariales.</title>
        <authorList>
            <person name="Hensen N."/>
            <person name="Bonometti L."/>
            <person name="Westerberg I."/>
            <person name="Brannstrom I.O."/>
            <person name="Guillou S."/>
            <person name="Cros-Aarteil S."/>
            <person name="Calhoun S."/>
            <person name="Haridas S."/>
            <person name="Kuo A."/>
            <person name="Mondo S."/>
            <person name="Pangilinan J."/>
            <person name="Riley R."/>
            <person name="LaButti K."/>
            <person name="Andreopoulos B."/>
            <person name="Lipzen A."/>
            <person name="Chen C."/>
            <person name="Yan M."/>
            <person name="Daum C."/>
            <person name="Ng V."/>
            <person name="Clum A."/>
            <person name="Steindorff A."/>
            <person name="Ohm R.A."/>
            <person name="Martin F."/>
            <person name="Silar P."/>
            <person name="Natvig D.O."/>
            <person name="Lalanne C."/>
            <person name="Gautier V."/>
            <person name="Ament-Velasquez S.L."/>
            <person name="Kruys A."/>
            <person name="Hutchinson M.I."/>
            <person name="Powell A.J."/>
            <person name="Barry K."/>
            <person name="Miller A.N."/>
            <person name="Grigoriev I.V."/>
            <person name="Debuchy R."/>
            <person name="Gladieux P."/>
            <person name="Hiltunen Thoren M."/>
            <person name="Johannesson H."/>
        </authorList>
    </citation>
    <scope>NUCLEOTIDE SEQUENCE</scope>
    <source>
        <strain evidence="14">CBS 315.58</strain>
    </source>
</reference>
<evidence type="ECO:0000256" key="5">
    <source>
        <dbReference type="ARBA" id="ARBA00022583"/>
    </source>
</evidence>
<dbReference type="Proteomes" id="UP001303160">
    <property type="component" value="Unassembled WGS sequence"/>
</dbReference>
<keyword evidence="10" id="KW-0206">Cytoskeleton</keyword>
<evidence type="ECO:0000256" key="2">
    <source>
        <dbReference type="ARBA" id="ARBA00004134"/>
    </source>
</evidence>
<proteinExistence type="predicted"/>
<dbReference type="Gene3D" id="1.10.238.10">
    <property type="entry name" value="EF-hand"/>
    <property type="match status" value="3"/>
</dbReference>
<reference evidence="14" key="2">
    <citation type="submission" date="2023-05" db="EMBL/GenBank/DDBJ databases">
        <authorList>
            <consortium name="Lawrence Berkeley National Laboratory"/>
            <person name="Steindorff A."/>
            <person name="Hensen N."/>
            <person name="Bonometti L."/>
            <person name="Westerberg I."/>
            <person name="Brannstrom I.O."/>
            <person name="Guillou S."/>
            <person name="Cros-Aarteil S."/>
            <person name="Calhoun S."/>
            <person name="Haridas S."/>
            <person name="Kuo A."/>
            <person name="Mondo S."/>
            <person name="Pangilinan J."/>
            <person name="Riley R."/>
            <person name="Labutti K."/>
            <person name="Andreopoulos B."/>
            <person name="Lipzen A."/>
            <person name="Chen C."/>
            <person name="Yanf M."/>
            <person name="Daum C."/>
            <person name="Ng V."/>
            <person name="Clum A."/>
            <person name="Ohm R."/>
            <person name="Martin F."/>
            <person name="Silar P."/>
            <person name="Natvig D."/>
            <person name="Lalanne C."/>
            <person name="Gautier V."/>
            <person name="Ament-Velasquez S.L."/>
            <person name="Kruys A."/>
            <person name="Hutchinson M.I."/>
            <person name="Powell A.J."/>
            <person name="Barry K."/>
            <person name="Miller A.N."/>
            <person name="Grigoriev I.V."/>
            <person name="Debuchy R."/>
            <person name="Gladieux P."/>
            <person name="Thoren M.H."/>
            <person name="Johannesson H."/>
        </authorList>
    </citation>
    <scope>NUCLEOTIDE SEQUENCE</scope>
    <source>
        <strain evidence="14">CBS 315.58</strain>
    </source>
</reference>
<dbReference type="GO" id="GO:0005886">
    <property type="term" value="C:plasma membrane"/>
    <property type="evidence" value="ECO:0007669"/>
    <property type="project" value="UniProtKB-SubCell"/>
</dbReference>
<feature type="domain" description="EF-hand" evidence="13">
    <location>
        <begin position="248"/>
        <end position="283"/>
    </location>
</feature>
<keyword evidence="9" id="KW-0009">Actin-binding</keyword>
<gene>
    <name evidence="14" type="ORF">QBC40DRAFT_307913</name>
</gene>
<comment type="function">
    <text evidence="11">Component of the PAN1 actin cytoskeleton-regulatory complex required for the internalization of endosomes during actin-coupled endocytosis. The complex links the site of endocytosis to the cell membrane-associated actin cytoskeleton. Mediates uptake of external molecules and vacuolar degradation of plasma membrane proteins. Plays a role in the proper organization of the cell membrane-associated actin cytoskeleton and promotes its destabilization.</text>
</comment>
<evidence type="ECO:0000256" key="10">
    <source>
        <dbReference type="ARBA" id="ARBA00023212"/>
    </source>
</evidence>
<accession>A0AAN7AUA1</accession>
<dbReference type="PROSITE" id="PS50222">
    <property type="entry name" value="EF_HAND_2"/>
    <property type="match status" value="3"/>
</dbReference>
<dbReference type="EMBL" id="MU863939">
    <property type="protein sequence ID" value="KAK4198877.1"/>
    <property type="molecule type" value="Genomic_DNA"/>
</dbReference>
<evidence type="ECO:0000256" key="7">
    <source>
        <dbReference type="ARBA" id="ARBA00022837"/>
    </source>
</evidence>
<sequence>MSRADFTTSLSNLATVVTNTAGAVTTFCRHSRDSRSDLLAITGELSQLQLIVELLRDDTAVIDDRTLPADVHTRALTTIDNCSDVTEKISTALGGEQRWTFDVKSKVNNLRELLKAHRDTLHIALDAVALLALKSVKDGRSRVSVTVLDIESEEAEEEISTAVIDIPKATSTQPRALTHNLTQAVDAYTGAVADDDSLAQNPSLTHNPFCRQDNRTAQWNEIFGRLDRDQNGVITGDEALPFFQTLNLPTQMLAEIWAEADKDNQGYLTKEQFALAMDLVCQERVKQMFAKLDKGEKGYLLAEEAAPFFDQSCLPARTLGNIWAQVDSGNKGYLNREEFSMALDLIRQERLVDAEDRARFDEVFDRLDAGGTGVISGEQASLFLNNSKLSADVLGWIWELADIDGDGYLDKDEFAMAMHLVKQQRMGITRLPRVVIKGARFFDS</sequence>
<dbReference type="PROSITE" id="PS50031">
    <property type="entry name" value="EH"/>
    <property type="match status" value="3"/>
</dbReference>
<dbReference type="SMART" id="SM00027">
    <property type="entry name" value="EH"/>
    <property type="match status" value="2"/>
</dbReference>
<feature type="domain" description="EF-hand" evidence="13">
    <location>
        <begin position="314"/>
        <end position="349"/>
    </location>
</feature>
<keyword evidence="7" id="KW-0106">Calcium</keyword>
<comment type="caution">
    <text evidence="14">The sequence shown here is derived from an EMBL/GenBank/DDBJ whole genome shotgun (WGS) entry which is preliminary data.</text>
</comment>
<evidence type="ECO:0000313" key="15">
    <source>
        <dbReference type="Proteomes" id="UP001303160"/>
    </source>
</evidence>
<evidence type="ECO:0000256" key="4">
    <source>
        <dbReference type="ARBA" id="ARBA00011159"/>
    </source>
</evidence>
<dbReference type="SMART" id="SM00054">
    <property type="entry name" value="EFh"/>
    <property type="match status" value="6"/>
</dbReference>
<dbReference type="Pfam" id="PF12763">
    <property type="entry name" value="EH"/>
    <property type="match status" value="2"/>
</dbReference>
<dbReference type="SUPFAM" id="SSF47473">
    <property type="entry name" value="EF-hand"/>
    <property type="match status" value="2"/>
</dbReference>
<keyword evidence="8" id="KW-0175">Coiled coil</keyword>
<dbReference type="InterPro" id="IPR018247">
    <property type="entry name" value="EF_Hand_1_Ca_BS"/>
</dbReference>
<feature type="domain" description="EH" evidence="12">
    <location>
        <begin position="356"/>
        <end position="435"/>
    </location>
</feature>
<keyword evidence="6" id="KW-0967">Endosome</keyword>
<dbReference type="GO" id="GO:0005509">
    <property type="term" value="F:calcium ion binding"/>
    <property type="evidence" value="ECO:0007669"/>
    <property type="project" value="InterPro"/>
</dbReference>
<dbReference type="GO" id="GO:0006897">
    <property type="term" value="P:endocytosis"/>
    <property type="evidence" value="ECO:0007669"/>
    <property type="project" value="UniProtKB-KW"/>
</dbReference>
<comment type="subcellular location">
    <subcellularLocation>
        <location evidence="3">Cell membrane</location>
        <topology evidence="3">Peripheral membrane protein</topology>
        <orientation evidence="3">Cytoplasmic side</orientation>
    </subcellularLocation>
    <subcellularLocation>
        <location evidence="2">Cytoplasm</location>
        <location evidence="2">Cytoskeleton</location>
        <location evidence="2">Actin patch</location>
    </subcellularLocation>
    <subcellularLocation>
        <location evidence="1">Endosome membrane</location>
        <topology evidence="1">Peripheral membrane protein</topology>
        <orientation evidence="1">Cytoplasmic side</orientation>
    </subcellularLocation>
</comment>
<dbReference type="InterPro" id="IPR011992">
    <property type="entry name" value="EF-hand-dom_pair"/>
</dbReference>
<keyword evidence="10" id="KW-0963">Cytoplasm</keyword>
<evidence type="ECO:0008006" key="16">
    <source>
        <dbReference type="Google" id="ProtNLM"/>
    </source>
</evidence>
<name>A0AAN7AUA1_9PEZI</name>
<dbReference type="PANTHER" id="PTHR11216">
    <property type="entry name" value="EH DOMAIN"/>
    <property type="match status" value="1"/>
</dbReference>
<dbReference type="InterPro" id="IPR000261">
    <property type="entry name" value="EH_dom"/>
</dbReference>
<organism evidence="14 15">
    <name type="scientific">Triangularia verruculosa</name>
    <dbReference type="NCBI Taxonomy" id="2587418"/>
    <lineage>
        <taxon>Eukaryota</taxon>
        <taxon>Fungi</taxon>
        <taxon>Dikarya</taxon>
        <taxon>Ascomycota</taxon>
        <taxon>Pezizomycotina</taxon>
        <taxon>Sordariomycetes</taxon>
        <taxon>Sordariomycetidae</taxon>
        <taxon>Sordariales</taxon>
        <taxon>Podosporaceae</taxon>
        <taxon>Triangularia</taxon>
    </lineage>
</organism>